<name>A0A3M7PJM5_BRAPC</name>
<dbReference type="Proteomes" id="UP000276133">
    <property type="component" value="Unassembled WGS sequence"/>
</dbReference>
<comment type="caution">
    <text evidence="1">The sequence shown here is derived from an EMBL/GenBank/DDBJ whole genome shotgun (WGS) entry which is preliminary data.</text>
</comment>
<accession>A0A3M7PJM5</accession>
<dbReference type="EMBL" id="REGN01010492">
    <property type="protein sequence ID" value="RMZ98924.1"/>
    <property type="molecule type" value="Genomic_DNA"/>
</dbReference>
<evidence type="ECO:0000313" key="2">
    <source>
        <dbReference type="Proteomes" id="UP000276133"/>
    </source>
</evidence>
<reference evidence="1 2" key="1">
    <citation type="journal article" date="2018" name="Sci. Rep.">
        <title>Genomic signatures of local adaptation to the degree of environmental predictability in rotifers.</title>
        <authorList>
            <person name="Franch-Gras L."/>
            <person name="Hahn C."/>
            <person name="Garcia-Roger E.M."/>
            <person name="Carmona M.J."/>
            <person name="Serra M."/>
            <person name="Gomez A."/>
        </authorList>
    </citation>
    <scope>NUCLEOTIDE SEQUENCE [LARGE SCALE GENOMIC DNA]</scope>
    <source>
        <strain evidence="1">HYR1</strain>
    </source>
</reference>
<gene>
    <name evidence="1" type="ORF">BpHYR1_053542</name>
</gene>
<proteinExistence type="predicted"/>
<organism evidence="1 2">
    <name type="scientific">Brachionus plicatilis</name>
    <name type="common">Marine rotifer</name>
    <name type="synonym">Brachionus muelleri</name>
    <dbReference type="NCBI Taxonomy" id="10195"/>
    <lineage>
        <taxon>Eukaryota</taxon>
        <taxon>Metazoa</taxon>
        <taxon>Spiralia</taxon>
        <taxon>Gnathifera</taxon>
        <taxon>Rotifera</taxon>
        <taxon>Eurotatoria</taxon>
        <taxon>Monogononta</taxon>
        <taxon>Pseudotrocha</taxon>
        <taxon>Ploima</taxon>
        <taxon>Brachionidae</taxon>
        <taxon>Brachionus</taxon>
    </lineage>
</organism>
<dbReference type="AlphaFoldDB" id="A0A3M7PJM5"/>
<keyword evidence="2" id="KW-1185">Reference proteome</keyword>
<sequence>MPKIVRIYKLILMNSIYKANPDRQKIITIKIQKKVMWFTLQMKIFTKEESNISLIGFIQILLFSLNSFFSYKKSGHLSAPNLNPIEMVCDDEEYVYKAIFEFKKLLTPLKCQSYLKKEIKKKKGKVIGQIEKSAKKRLFFPLNLLCLFNCQDLNLSLIELKFFKKIEHLNTFFPKTNQASIKLISRIVPKKLDFKKLFLSQLKYQISKANKSYAYQISETNIQNQIKENKYFIKKKYTSDYHLSKNDKTKYLLISNLSKIVISSKKCLVT</sequence>
<protein>
    <submittedName>
        <fullName evidence="1">Uncharacterized protein</fullName>
    </submittedName>
</protein>
<evidence type="ECO:0000313" key="1">
    <source>
        <dbReference type="EMBL" id="RMZ98924.1"/>
    </source>
</evidence>